<name>A0ABQ2VGF1_9PSEU</name>
<dbReference type="EMBL" id="BMRE01000093">
    <property type="protein sequence ID" value="GGU84962.1"/>
    <property type="molecule type" value="Genomic_DNA"/>
</dbReference>
<dbReference type="InterPro" id="IPR020084">
    <property type="entry name" value="NUDIX_hydrolase_CS"/>
</dbReference>
<organism evidence="6 7">
    <name type="scientific">Lentzea flava</name>
    <dbReference type="NCBI Taxonomy" id="103732"/>
    <lineage>
        <taxon>Bacteria</taxon>
        <taxon>Bacillati</taxon>
        <taxon>Actinomycetota</taxon>
        <taxon>Actinomycetes</taxon>
        <taxon>Pseudonocardiales</taxon>
        <taxon>Pseudonocardiaceae</taxon>
        <taxon>Lentzea</taxon>
    </lineage>
</organism>
<dbReference type="PANTHER" id="PTHR43046">
    <property type="entry name" value="GDP-MANNOSE MANNOSYL HYDROLASE"/>
    <property type="match status" value="1"/>
</dbReference>
<keyword evidence="7" id="KW-1185">Reference proteome</keyword>
<comment type="cofactor">
    <cofactor evidence="1">
        <name>Mg(2+)</name>
        <dbReference type="ChEBI" id="CHEBI:18420"/>
    </cofactor>
</comment>
<dbReference type="PROSITE" id="PS00893">
    <property type="entry name" value="NUDIX_BOX"/>
    <property type="match status" value="1"/>
</dbReference>
<reference evidence="7" key="1">
    <citation type="journal article" date="2019" name="Int. J. Syst. Evol. Microbiol.">
        <title>The Global Catalogue of Microorganisms (GCM) 10K type strain sequencing project: providing services to taxonomists for standard genome sequencing and annotation.</title>
        <authorList>
            <consortium name="The Broad Institute Genomics Platform"/>
            <consortium name="The Broad Institute Genome Sequencing Center for Infectious Disease"/>
            <person name="Wu L."/>
            <person name="Ma J."/>
        </authorList>
    </citation>
    <scope>NUCLEOTIDE SEQUENCE [LARGE SCALE GENOMIC DNA]</scope>
    <source>
        <strain evidence="7">JCM 3296</strain>
    </source>
</reference>
<evidence type="ECO:0000313" key="6">
    <source>
        <dbReference type="EMBL" id="GGU84962.1"/>
    </source>
</evidence>
<dbReference type="InterPro" id="IPR020476">
    <property type="entry name" value="Nudix_hydrolase"/>
</dbReference>
<dbReference type="InterPro" id="IPR000086">
    <property type="entry name" value="NUDIX_hydrolase_dom"/>
</dbReference>
<protein>
    <recommendedName>
        <fullName evidence="5">Nudix hydrolase domain-containing protein</fullName>
    </recommendedName>
</protein>
<dbReference type="Pfam" id="PF00293">
    <property type="entry name" value="NUDIX"/>
    <property type="match status" value="1"/>
</dbReference>
<dbReference type="PROSITE" id="PS51462">
    <property type="entry name" value="NUDIX"/>
    <property type="match status" value="1"/>
</dbReference>
<dbReference type="CDD" id="cd04683">
    <property type="entry name" value="NUDIX_Hydrolase"/>
    <property type="match status" value="1"/>
</dbReference>
<evidence type="ECO:0000259" key="5">
    <source>
        <dbReference type="PROSITE" id="PS51462"/>
    </source>
</evidence>
<evidence type="ECO:0000256" key="3">
    <source>
        <dbReference type="ARBA" id="ARBA00022801"/>
    </source>
</evidence>
<feature type="domain" description="Nudix hydrolase" evidence="5">
    <location>
        <begin position="5"/>
        <end position="134"/>
    </location>
</feature>
<sequence length="154" mass="17140">MPDTPAIIDVHLLLVRDDELLLTQRRGEYGNGQWHLPSGKLDHGESVLAAAVREAEEEVGVFADPADLRLVHTVHVAGSGPIPRLGLFFEARRWIGEPTNREPEKCSAVRWFHRDNLPDEVIPYPLAGIQAYLDGVPFSVLGWNQHEHSALATI</sequence>
<evidence type="ECO:0000313" key="7">
    <source>
        <dbReference type="Proteomes" id="UP000649573"/>
    </source>
</evidence>
<dbReference type="PANTHER" id="PTHR43046:SF16">
    <property type="entry name" value="ADP-RIBOSE PYROPHOSPHATASE YJHB-RELATED"/>
    <property type="match status" value="1"/>
</dbReference>
<gene>
    <name evidence="6" type="ORF">GCM10010178_89070</name>
</gene>
<dbReference type="SUPFAM" id="SSF55811">
    <property type="entry name" value="Nudix"/>
    <property type="match status" value="1"/>
</dbReference>
<evidence type="ECO:0000256" key="2">
    <source>
        <dbReference type="ARBA" id="ARBA00005582"/>
    </source>
</evidence>
<dbReference type="RefSeq" id="WP_189259845.1">
    <property type="nucleotide sequence ID" value="NZ_BMRE01000093.1"/>
</dbReference>
<dbReference type="PRINTS" id="PR00502">
    <property type="entry name" value="NUDIXFAMILY"/>
</dbReference>
<dbReference type="Proteomes" id="UP000649573">
    <property type="component" value="Unassembled WGS sequence"/>
</dbReference>
<comment type="caution">
    <text evidence="6">The sequence shown here is derived from an EMBL/GenBank/DDBJ whole genome shotgun (WGS) entry which is preliminary data.</text>
</comment>
<dbReference type="InterPro" id="IPR015797">
    <property type="entry name" value="NUDIX_hydrolase-like_dom_sf"/>
</dbReference>
<dbReference type="Gene3D" id="3.90.79.10">
    <property type="entry name" value="Nucleoside Triphosphate Pyrophosphohydrolase"/>
    <property type="match status" value="1"/>
</dbReference>
<accession>A0ABQ2VGF1</accession>
<evidence type="ECO:0000256" key="1">
    <source>
        <dbReference type="ARBA" id="ARBA00001946"/>
    </source>
</evidence>
<proteinExistence type="inferred from homology"/>
<comment type="similarity">
    <text evidence="2 4">Belongs to the Nudix hydrolase family.</text>
</comment>
<keyword evidence="3 4" id="KW-0378">Hydrolase</keyword>
<evidence type="ECO:0000256" key="4">
    <source>
        <dbReference type="RuleBase" id="RU003476"/>
    </source>
</evidence>